<comment type="similarity">
    <text evidence="2">Belongs to the TonB family.</text>
</comment>
<feature type="compositionally biased region" description="Low complexity" evidence="10">
    <location>
        <begin position="14"/>
        <end position="28"/>
    </location>
</feature>
<dbReference type="Gene3D" id="3.30.1150.10">
    <property type="match status" value="1"/>
</dbReference>
<evidence type="ECO:0000256" key="1">
    <source>
        <dbReference type="ARBA" id="ARBA00004383"/>
    </source>
</evidence>
<feature type="region of interest" description="Disordered" evidence="10">
    <location>
        <begin position="1"/>
        <end position="28"/>
    </location>
</feature>
<dbReference type="InterPro" id="IPR037682">
    <property type="entry name" value="TonB_C"/>
</dbReference>
<comment type="caution">
    <text evidence="12">The sequence shown here is derived from an EMBL/GenBank/DDBJ whole genome shotgun (WGS) entry which is preliminary data.</text>
</comment>
<comment type="subcellular location">
    <subcellularLocation>
        <location evidence="1">Cell inner membrane</location>
        <topology evidence="1">Single-pass membrane protein</topology>
        <orientation evidence="1">Periplasmic side</orientation>
    </subcellularLocation>
</comment>
<evidence type="ECO:0000256" key="10">
    <source>
        <dbReference type="SAM" id="MobiDB-lite"/>
    </source>
</evidence>
<evidence type="ECO:0000256" key="6">
    <source>
        <dbReference type="ARBA" id="ARBA00022692"/>
    </source>
</evidence>
<gene>
    <name evidence="12" type="ORF">JYK14_22735</name>
</gene>
<evidence type="ECO:0000256" key="7">
    <source>
        <dbReference type="ARBA" id="ARBA00022927"/>
    </source>
</evidence>
<name>A0ABT1DAK1_9PROT</name>
<dbReference type="RefSeq" id="WP_252955580.1">
    <property type="nucleotide sequence ID" value="NZ_JAFIRR010000161.1"/>
</dbReference>
<keyword evidence="6" id="KW-0812">Transmembrane</keyword>
<dbReference type="PANTHER" id="PTHR33446:SF2">
    <property type="entry name" value="PROTEIN TONB"/>
    <property type="match status" value="1"/>
</dbReference>
<evidence type="ECO:0000256" key="3">
    <source>
        <dbReference type="ARBA" id="ARBA00022448"/>
    </source>
</evidence>
<protein>
    <submittedName>
        <fullName evidence="12">Energy transducer TonB</fullName>
    </submittedName>
</protein>
<dbReference type="InterPro" id="IPR051045">
    <property type="entry name" value="TonB-dependent_transducer"/>
</dbReference>
<evidence type="ECO:0000256" key="4">
    <source>
        <dbReference type="ARBA" id="ARBA00022475"/>
    </source>
</evidence>
<dbReference type="Pfam" id="PF03544">
    <property type="entry name" value="TonB_C"/>
    <property type="match status" value="1"/>
</dbReference>
<dbReference type="InterPro" id="IPR006260">
    <property type="entry name" value="TonB/TolA_C"/>
</dbReference>
<dbReference type="EMBL" id="JAFIRR010000161">
    <property type="protein sequence ID" value="MCO6418953.1"/>
    <property type="molecule type" value="Genomic_DNA"/>
</dbReference>
<feature type="compositionally biased region" description="Pro residues" evidence="10">
    <location>
        <begin position="1"/>
        <end position="13"/>
    </location>
</feature>
<keyword evidence="3" id="KW-0813">Transport</keyword>
<reference evidence="12 13" key="1">
    <citation type="submission" date="2021-12" db="EMBL/GenBank/DDBJ databases">
        <title>Siccirubricoccus leaddurans sp. nov., a high concentration Zn2+ tolerance bacterium.</title>
        <authorList>
            <person name="Cao Y."/>
        </authorList>
    </citation>
    <scope>NUCLEOTIDE SEQUENCE [LARGE SCALE GENOMIC DNA]</scope>
    <source>
        <strain evidence="12 13">KC 17139</strain>
    </source>
</reference>
<dbReference type="NCBIfam" id="TIGR01352">
    <property type="entry name" value="tonB_Cterm"/>
    <property type="match status" value="1"/>
</dbReference>
<evidence type="ECO:0000256" key="9">
    <source>
        <dbReference type="ARBA" id="ARBA00023136"/>
    </source>
</evidence>
<dbReference type="PROSITE" id="PS52015">
    <property type="entry name" value="TONB_CTD"/>
    <property type="match status" value="1"/>
</dbReference>
<evidence type="ECO:0000256" key="8">
    <source>
        <dbReference type="ARBA" id="ARBA00022989"/>
    </source>
</evidence>
<keyword evidence="8" id="KW-1133">Transmembrane helix</keyword>
<organism evidence="12 13">
    <name type="scientific">Siccirubricoccus soli</name>
    <dbReference type="NCBI Taxonomy" id="2899147"/>
    <lineage>
        <taxon>Bacteria</taxon>
        <taxon>Pseudomonadati</taxon>
        <taxon>Pseudomonadota</taxon>
        <taxon>Alphaproteobacteria</taxon>
        <taxon>Acetobacterales</taxon>
        <taxon>Roseomonadaceae</taxon>
        <taxon>Siccirubricoccus</taxon>
    </lineage>
</organism>
<evidence type="ECO:0000313" key="12">
    <source>
        <dbReference type="EMBL" id="MCO6418953.1"/>
    </source>
</evidence>
<accession>A0ABT1DAK1</accession>
<feature type="domain" description="TonB C-terminal" evidence="11">
    <location>
        <begin position="36"/>
        <end position="128"/>
    </location>
</feature>
<keyword evidence="5" id="KW-0997">Cell inner membrane</keyword>
<keyword evidence="13" id="KW-1185">Reference proteome</keyword>
<sequence length="128" mass="13533">PRTPAPAPTPAAPAPQATAPVPTPAPAVARAAPPPNYVASLLSALERHKHYPPAARFARMEGSAMLRVVLRRDGSVAEWRFLRGTGHDLLDEAVANMIRRASPLPAPPSASLAGEVLELLVPVKFSLR</sequence>
<evidence type="ECO:0000259" key="11">
    <source>
        <dbReference type="PROSITE" id="PS52015"/>
    </source>
</evidence>
<dbReference type="SUPFAM" id="SSF74653">
    <property type="entry name" value="TolA/TonB C-terminal domain"/>
    <property type="match status" value="1"/>
</dbReference>
<dbReference type="PANTHER" id="PTHR33446">
    <property type="entry name" value="PROTEIN TONB-RELATED"/>
    <property type="match status" value="1"/>
</dbReference>
<keyword evidence="9" id="KW-0472">Membrane</keyword>
<dbReference type="Proteomes" id="UP001523392">
    <property type="component" value="Unassembled WGS sequence"/>
</dbReference>
<keyword evidence="4" id="KW-1003">Cell membrane</keyword>
<proteinExistence type="inferred from homology"/>
<feature type="non-terminal residue" evidence="12">
    <location>
        <position position="1"/>
    </location>
</feature>
<evidence type="ECO:0000256" key="5">
    <source>
        <dbReference type="ARBA" id="ARBA00022519"/>
    </source>
</evidence>
<evidence type="ECO:0000256" key="2">
    <source>
        <dbReference type="ARBA" id="ARBA00006555"/>
    </source>
</evidence>
<evidence type="ECO:0000313" key="13">
    <source>
        <dbReference type="Proteomes" id="UP001523392"/>
    </source>
</evidence>
<keyword evidence="7" id="KW-0653">Protein transport</keyword>